<dbReference type="PIRSF" id="PIRSF015589">
    <property type="entry name" value="PP_kinase"/>
    <property type="match status" value="1"/>
</dbReference>
<feature type="binding site" evidence="6">
    <location>
        <position position="405"/>
    </location>
    <ligand>
        <name>Mg(2+)</name>
        <dbReference type="ChEBI" id="CHEBI:18420"/>
    </ligand>
</feature>
<keyword evidence="3 6" id="KW-0547">Nucleotide-binding</keyword>
<dbReference type="PANTHER" id="PTHR30218:SF0">
    <property type="entry name" value="POLYPHOSPHATE KINASE"/>
    <property type="match status" value="1"/>
</dbReference>
<dbReference type="KEGG" id="aba:Acid345_1035"/>
<evidence type="ECO:0000256" key="2">
    <source>
        <dbReference type="ARBA" id="ARBA00022679"/>
    </source>
</evidence>
<dbReference type="Pfam" id="PF13089">
    <property type="entry name" value="PP_kinase_N"/>
    <property type="match status" value="1"/>
</dbReference>
<dbReference type="InterPro" id="IPR041108">
    <property type="entry name" value="PP_kinase_C_1"/>
</dbReference>
<feature type="binding site" evidence="6">
    <location>
        <position position="565"/>
    </location>
    <ligand>
        <name>ATP</name>
        <dbReference type="ChEBI" id="CHEBI:30616"/>
    </ligand>
</feature>
<dbReference type="NCBIfam" id="NF003921">
    <property type="entry name" value="PRK05443.2-2"/>
    <property type="match status" value="1"/>
</dbReference>
<dbReference type="EMBL" id="CP000360">
    <property type="protein sequence ID" value="ABF40038.1"/>
    <property type="molecule type" value="Genomic_DNA"/>
</dbReference>
<comment type="function">
    <text evidence="6 7">Catalyzes the reversible transfer of the terminal phosphate of ATP to form a long-chain polyphosphate (polyP).</text>
</comment>
<dbReference type="NCBIfam" id="NF003917">
    <property type="entry name" value="PRK05443.1-1"/>
    <property type="match status" value="1"/>
</dbReference>
<feature type="domain" description="Polyphosphate kinase C-terminal" evidence="10">
    <location>
        <begin position="504"/>
        <end position="670"/>
    </location>
</feature>
<dbReference type="RefSeq" id="WP_011521840.1">
    <property type="nucleotide sequence ID" value="NC_008009.1"/>
</dbReference>
<dbReference type="InterPro" id="IPR003414">
    <property type="entry name" value="PP_kinase"/>
</dbReference>
<organism evidence="12 13">
    <name type="scientific">Koribacter versatilis (strain Ellin345)</name>
    <dbReference type="NCBI Taxonomy" id="204669"/>
    <lineage>
        <taxon>Bacteria</taxon>
        <taxon>Pseudomonadati</taxon>
        <taxon>Acidobacteriota</taxon>
        <taxon>Terriglobia</taxon>
        <taxon>Terriglobales</taxon>
        <taxon>Candidatus Korobacteraceae</taxon>
        <taxon>Candidatus Korobacter</taxon>
    </lineage>
</organism>
<dbReference type="Gene3D" id="3.30.870.10">
    <property type="entry name" value="Endonuclease Chain A"/>
    <property type="match status" value="2"/>
</dbReference>
<dbReference type="GO" id="GO:0008976">
    <property type="term" value="F:polyphosphate kinase activity"/>
    <property type="evidence" value="ECO:0007669"/>
    <property type="project" value="UniProtKB-UniRule"/>
</dbReference>
<dbReference type="SUPFAM" id="SSF56024">
    <property type="entry name" value="Phospholipase D/nuclease"/>
    <property type="match status" value="2"/>
</dbReference>
<comment type="cofactor">
    <cofactor evidence="6">
        <name>Mg(2+)</name>
        <dbReference type="ChEBI" id="CHEBI:18420"/>
    </cofactor>
</comment>
<feature type="binding site" evidence="6">
    <location>
        <position position="376"/>
    </location>
    <ligand>
        <name>Mg(2+)</name>
        <dbReference type="ChEBI" id="CHEBI:18420"/>
    </ligand>
</feature>
<dbReference type="Gene3D" id="1.20.58.310">
    <property type="entry name" value="Polyphosphate kinase N-terminal domain"/>
    <property type="match status" value="1"/>
</dbReference>
<feature type="binding site" evidence="6">
    <location>
        <position position="593"/>
    </location>
    <ligand>
        <name>ATP</name>
        <dbReference type="ChEBI" id="CHEBI:30616"/>
    </ligand>
</feature>
<keyword evidence="6" id="KW-0479">Metal-binding</keyword>
<keyword evidence="6" id="KW-0460">Magnesium</keyword>
<dbReference type="EC" id="2.7.4.1" evidence="6 7"/>
<evidence type="ECO:0000256" key="6">
    <source>
        <dbReference type="HAMAP-Rule" id="MF_00347"/>
    </source>
</evidence>
<keyword evidence="2 6" id="KW-0808">Transferase</keyword>
<proteinExistence type="inferred from homology"/>
<dbReference type="InterPro" id="IPR025200">
    <property type="entry name" value="PPK_C_dom2"/>
</dbReference>
<feature type="domain" description="Polyphosphate kinase C-terminal" evidence="11">
    <location>
        <begin position="332"/>
        <end position="497"/>
    </location>
</feature>
<name>Q1ISW2_KORVE</name>
<dbReference type="InterPro" id="IPR024953">
    <property type="entry name" value="PP_kinase_middle"/>
</dbReference>
<dbReference type="SUPFAM" id="SSF140356">
    <property type="entry name" value="PPK N-terminal domain-like"/>
    <property type="match status" value="1"/>
</dbReference>
<evidence type="ECO:0000259" key="8">
    <source>
        <dbReference type="Pfam" id="PF02503"/>
    </source>
</evidence>
<dbReference type="OrthoDB" id="9761456at2"/>
<dbReference type="CDD" id="cd09165">
    <property type="entry name" value="PLDc_PaPPK1_C1_like"/>
    <property type="match status" value="1"/>
</dbReference>
<dbReference type="eggNOG" id="COG0855">
    <property type="taxonomic scope" value="Bacteria"/>
</dbReference>
<dbReference type="NCBIfam" id="TIGR03705">
    <property type="entry name" value="poly_P_kin"/>
    <property type="match status" value="1"/>
</dbReference>
<sequence length="713" mass="80971">MSTSLARSTNYLNRELSWLQFNSRVLEEAEDANNPLLERVKFLAITASNLDEFFEIRVASLLQRIEDGYADSAPDGLTPAMERDRLAGVLQEFGAGQYRCWNQALRPQLAEHGVRVLSLEELDGPAREFVEHYCLQELDPLLTPVTVDPAHPFPRVINKALCQALLLRRRRRAAESYMGVVTVPRALPRLIKLPSQGATDDYISLADLVALHTARLYRGYDIVAQGAFRITRNSNLYVQEEDTRNLLESVRTELHNRRRGDAVRLEIEADAGEEITQRLREIFELDEWQIFKAHGPVNLSRLSHLYSETDRPDLKFKPFVAREWALPKGSNDVFEAIRQRDVLLHHPFDSYTPVVSFIEAAAEDPRVLSIKQTLYRTNEKSPIIDALVEAAQSKEVTTVIEVKARFDEASNIRWARTLEDAGVQVFHGLVGLKTHCKLALIARKDPDGVIRRYAHLGTGNYNSITAQFYTDVSLMTASEEITAAVHRVFNFLTAYSEQSSYEPLLVAPLEMAERIAGLIRREADYAREKKPARIIAKMNSLLDKDVIQELYEASRAGVQIDLIVRGICTLRPGVRGLSDNIRVRSIVGRFLEHSRIFYFENGGNNEIYLGSADWMPRNLYERVETLFPLRDALLKDRVRQEILAPYLADTSKARVLHADGSYAFHHPRGKNVQPFSAQDFLIAVAEGKKSIDAIPTVPEHKPVRRTRSRARAR</sequence>
<comment type="catalytic activity">
    <reaction evidence="6 7">
        <text>[phosphate](n) + ATP = [phosphate](n+1) + ADP</text>
        <dbReference type="Rhea" id="RHEA:19573"/>
        <dbReference type="Rhea" id="RHEA-COMP:9859"/>
        <dbReference type="Rhea" id="RHEA-COMP:14280"/>
        <dbReference type="ChEBI" id="CHEBI:16838"/>
        <dbReference type="ChEBI" id="CHEBI:30616"/>
        <dbReference type="ChEBI" id="CHEBI:456216"/>
        <dbReference type="EC" id="2.7.4.1"/>
    </reaction>
</comment>
<dbReference type="HOGENOM" id="CLU_009678_5_0_0"/>
<dbReference type="GO" id="GO:0009358">
    <property type="term" value="C:polyphosphate kinase complex"/>
    <property type="evidence" value="ECO:0007669"/>
    <property type="project" value="InterPro"/>
</dbReference>
<gene>
    <name evidence="6" type="primary">ppk</name>
    <name evidence="12" type="ordered locus">Acid345_1035</name>
</gene>
<dbReference type="InterPro" id="IPR025198">
    <property type="entry name" value="PPK_N_dom"/>
</dbReference>
<keyword evidence="1 6" id="KW-0597">Phosphoprotein</keyword>
<dbReference type="CDD" id="cd09168">
    <property type="entry name" value="PLDc_PaPPK1_C2_like"/>
    <property type="match status" value="1"/>
</dbReference>
<feature type="active site" description="Phosphohistidine intermediate" evidence="6">
    <location>
        <position position="435"/>
    </location>
</feature>
<dbReference type="STRING" id="204669.Acid345_1035"/>
<feature type="binding site" evidence="6">
    <location>
        <position position="469"/>
    </location>
    <ligand>
        <name>ATP</name>
        <dbReference type="ChEBI" id="CHEBI:30616"/>
    </ligand>
</feature>
<dbReference type="PANTHER" id="PTHR30218">
    <property type="entry name" value="POLYPHOSPHATE KINASE"/>
    <property type="match status" value="1"/>
</dbReference>
<dbReference type="InterPro" id="IPR036830">
    <property type="entry name" value="PP_kinase_middle_dom_sf"/>
</dbReference>
<evidence type="ECO:0000256" key="4">
    <source>
        <dbReference type="ARBA" id="ARBA00022777"/>
    </source>
</evidence>
<keyword evidence="5 6" id="KW-0067">ATP-binding</keyword>
<dbReference type="Pfam" id="PF02503">
    <property type="entry name" value="PP_kinase"/>
    <property type="match status" value="1"/>
</dbReference>
<keyword evidence="13" id="KW-1185">Reference proteome</keyword>
<dbReference type="EnsemblBacteria" id="ABF40038">
    <property type="protein sequence ID" value="ABF40038"/>
    <property type="gene ID" value="Acid345_1035"/>
</dbReference>
<evidence type="ECO:0000256" key="5">
    <source>
        <dbReference type="ARBA" id="ARBA00022840"/>
    </source>
</evidence>
<protein>
    <recommendedName>
        <fullName evidence="6 7">Polyphosphate kinase</fullName>
        <ecNumber evidence="6 7">2.7.4.1</ecNumber>
    </recommendedName>
    <alternativeName>
        <fullName evidence="6">ATP-polyphosphate phosphotransferase</fullName>
    </alternativeName>
    <alternativeName>
        <fullName evidence="6">Polyphosphoric acid kinase</fullName>
    </alternativeName>
</protein>
<dbReference type="InterPro" id="IPR036832">
    <property type="entry name" value="PPK_N_dom_sf"/>
</dbReference>
<comment type="PTM">
    <text evidence="6 7">An intermediate of this reaction is the autophosphorylated ppk in which a phosphate is covalently linked to a histidine residue through a N-P bond.</text>
</comment>
<dbReference type="Gene3D" id="3.30.1840.10">
    <property type="entry name" value="Polyphosphate kinase middle domain"/>
    <property type="match status" value="1"/>
</dbReference>
<evidence type="ECO:0000256" key="1">
    <source>
        <dbReference type="ARBA" id="ARBA00022553"/>
    </source>
</evidence>
<evidence type="ECO:0000259" key="10">
    <source>
        <dbReference type="Pfam" id="PF13090"/>
    </source>
</evidence>
<dbReference type="SUPFAM" id="SSF143724">
    <property type="entry name" value="PHP14-like"/>
    <property type="match status" value="1"/>
</dbReference>
<dbReference type="AlphaFoldDB" id="Q1ISW2"/>
<dbReference type="HAMAP" id="MF_00347">
    <property type="entry name" value="Polyphosphate_kinase"/>
    <property type="match status" value="1"/>
</dbReference>
<evidence type="ECO:0000256" key="7">
    <source>
        <dbReference type="RuleBase" id="RU003800"/>
    </source>
</evidence>
<dbReference type="GO" id="GO:0046872">
    <property type="term" value="F:metal ion binding"/>
    <property type="evidence" value="ECO:0007669"/>
    <property type="project" value="UniProtKB-KW"/>
</dbReference>
<evidence type="ECO:0000259" key="11">
    <source>
        <dbReference type="Pfam" id="PF17941"/>
    </source>
</evidence>
<keyword evidence="4 6" id="KW-0418">Kinase</keyword>
<dbReference type="Pfam" id="PF17941">
    <property type="entry name" value="PP_kinase_C_1"/>
    <property type="match status" value="1"/>
</dbReference>
<feature type="domain" description="Polyphosphate kinase middle" evidence="8">
    <location>
        <begin position="127"/>
        <end position="304"/>
    </location>
</feature>
<evidence type="ECO:0000259" key="9">
    <source>
        <dbReference type="Pfam" id="PF13089"/>
    </source>
</evidence>
<reference evidence="12 13" key="1">
    <citation type="journal article" date="2009" name="Appl. Environ. Microbiol.">
        <title>Three genomes from the phylum Acidobacteria provide insight into the lifestyles of these microorganisms in soils.</title>
        <authorList>
            <person name="Ward N.L."/>
            <person name="Challacombe J.F."/>
            <person name="Janssen P.H."/>
            <person name="Henrissat B."/>
            <person name="Coutinho P.M."/>
            <person name="Wu M."/>
            <person name="Xie G."/>
            <person name="Haft D.H."/>
            <person name="Sait M."/>
            <person name="Badger J."/>
            <person name="Barabote R.D."/>
            <person name="Bradley B."/>
            <person name="Brettin T.S."/>
            <person name="Brinkac L.M."/>
            <person name="Bruce D."/>
            <person name="Creasy T."/>
            <person name="Daugherty S.C."/>
            <person name="Davidsen T.M."/>
            <person name="DeBoy R.T."/>
            <person name="Detter J.C."/>
            <person name="Dodson R.J."/>
            <person name="Durkin A.S."/>
            <person name="Ganapathy A."/>
            <person name="Gwinn-Giglio M."/>
            <person name="Han C.S."/>
            <person name="Khouri H."/>
            <person name="Kiss H."/>
            <person name="Kothari S.P."/>
            <person name="Madupu R."/>
            <person name="Nelson K.E."/>
            <person name="Nelson W.C."/>
            <person name="Paulsen I."/>
            <person name="Penn K."/>
            <person name="Ren Q."/>
            <person name="Rosovitz M.J."/>
            <person name="Selengut J.D."/>
            <person name="Shrivastava S."/>
            <person name="Sullivan S.A."/>
            <person name="Tapia R."/>
            <person name="Thompson L.S."/>
            <person name="Watkins K.L."/>
            <person name="Yang Q."/>
            <person name="Yu C."/>
            <person name="Zafar N."/>
            <person name="Zhou L."/>
            <person name="Kuske C.R."/>
        </authorList>
    </citation>
    <scope>NUCLEOTIDE SEQUENCE [LARGE SCALE GENOMIC DNA]</scope>
    <source>
        <strain evidence="12 13">Ellin345</strain>
    </source>
</reference>
<dbReference type="Pfam" id="PF13090">
    <property type="entry name" value="PP_kinase_C"/>
    <property type="match status" value="1"/>
</dbReference>
<dbReference type="GO" id="GO:0005524">
    <property type="term" value="F:ATP binding"/>
    <property type="evidence" value="ECO:0007669"/>
    <property type="project" value="UniProtKB-KW"/>
</dbReference>
<evidence type="ECO:0000256" key="3">
    <source>
        <dbReference type="ARBA" id="ARBA00022741"/>
    </source>
</evidence>
<dbReference type="GO" id="GO:0006799">
    <property type="term" value="P:polyphosphate biosynthetic process"/>
    <property type="evidence" value="ECO:0007669"/>
    <property type="project" value="UniProtKB-UniRule"/>
</dbReference>
<dbReference type="NCBIfam" id="NF003918">
    <property type="entry name" value="PRK05443.1-2"/>
    <property type="match status" value="1"/>
</dbReference>
<feature type="binding site" evidence="6">
    <location>
        <position position="49"/>
    </location>
    <ligand>
        <name>ATP</name>
        <dbReference type="ChEBI" id="CHEBI:30616"/>
    </ligand>
</feature>
<feature type="domain" description="Polyphosphate kinase N-terminal" evidence="9">
    <location>
        <begin position="11"/>
        <end position="116"/>
    </location>
</feature>
<evidence type="ECO:0000313" key="13">
    <source>
        <dbReference type="Proteomes" id="UP000002432"/>
    </source>
</evidence>
<evidence type="ECO:0000313" key="12">
    <source>
        <dbReference type="EMBL" id="ABF40038.1"/>
    </source>
</evidence>
<comment type="similarity">
    <text evidence="6 7">Belongs to the polyphosphate kinase 1 (PPK1) family.</text>
</comment>
<accession>Q1ISW2</accession>
<dbReference type="Proteomes" id="UP000002432">
    <property type="component" value="Chromosome"/>
</dbReference>